<proteinExistence type="predicted"/>
<evidence type="ECO:0000313" key="2">
    <source>
        <dbReference type="Proteomes" id="UP000815325"/>
    </source>
</evidence>
<keyword evidence="2" id="KW-1185">Reference proteome</keyword>
<comment type="caution">
    <text evidence="1">The sequence shown here is derived from an EMBL/GenBank/DDBJ whole genome shotgun (WGS) entry which is preliminary data.</text>
</comment>
<accession>A0ABQ7GJH9</accession>
<gene>
    <name evidence="1" type="ORF">DUNSADRAFT_8447</name>
</gene>
<dbReference type="EMBL" id="MU069739">
    <property type="protein sequence ID" value="KAF5834759.1"/>
    <property type="molecule type" value="Genomic_DNA"/>
</dbReference>
<dbReference type="Proteomes" id="UP000815325">
    <property type="component" value="Unassembled WGS sequence"/>
</dbReference>
<reference evidence="1" key="1">
    <citation type="submission" date="2017-08" db="EMBL/GenBank/DDBJ databases">
        <authorList>
            <person name="Polle J.E."/>
            <person name="Barry K."/>
            <person name="Cushman J."/>
            <person name="Schmutz J."/>
            <person name="Tran D."/>
            <person name="Hathwaick L.T."/>
            <person name="Yim W.C."/>
            <person name="Jenkins J."/>
            <person name="Mckie-Krisberg Z.M."/>
            <person name="Prochnik S."/>
            <person name="Lindquist E."/>
            <person name="Dockter R.B."/>
            <person name="Adam C."/>
            <person name="Molina H."/>
            <person name="Bunkerborg J."/>
            <person name="Jin E."/>
            <person name="Buchheim M."/>
            <person name="Magnuson J."/>
        </authorList>
    </citation>
    <scope>NUCLEOTIDE SEQUENCE</scope>
    <source>
        <strain evidence="1">CCAP 19/18</strain>
    </source>
</reference>
<protein>
    <submittedName>
        <fullName evidence="1">Uncharacterized protein</fullName>
    </submittedName>
</protein>
<name>A0ABQ7GJH9_DUNSA</name>
<sequence length="100" mass="11204">MCVHTQAMAFAARDGSRPSSAKGSKDREVYWGRDMYQRVFLSDYHASTWASWNRDRGDPAQPFHQEHMIVEGTREVDALLAKGQVLQAHKVALVCAVAAQ</sequence>
<feature type="non-terminal residue" evidence="1">
    <location>
        <position position="100"/>
    </location>
</feature>
<organism evidence="1 2">
    <name type="scientific">Dunaliella salina</name>
    <name type="common">Green alga</name>
    <name type="synonym">Protococcus salinus</name>
    <dbReference type="NCBI Taxonomy" id="3046"/>
    <lineage>
        <taxon>Eukaryota</taxon>
        <taxon>Viridiplantae</taxon>
        <taxon>Chlorophyta</taxon>
        <taxon>core chlorophytes</taxon>
        <taxon>Chlorophyceae</taxon>
        <taxon>CS clade</taxon>
        <taxon>Chlamydomonadales</taxon>
        <taxon>Dunaliellaceae</taxon>
        <taxon>Dunaliella</taxon>
    </lineage>
</organism>
<evidence type="ECO:0000313" key="1">
    <source>
        <dbReference type="EMBL" id="KAF5834759.1"/>
    </source>
</evidence>